<sequence length="494" mass="51909">MSSRAVVAVDGVDLFAAALVLIDLGRGPITCSSKRALGKPFQLSLGREDKRAIVTVDEVDFRLFLGLFLQLGRLGLYLEPRLPQLRPQRRHLRQGRPCFLAQLLVFPAHPVDQAVPDLDLARGPVLDVGHVPVARRGQRLPLRLDVREPPAPGGVVVRDGGVGRARLAQLAAQAVGDDVAGPDGGLQRRPLQRRVGPELGVRGAEDRQVARVVGRLPADLVDVAPLGGQLVAERLDGRLGVVALGGQGLLERVVGGLQARDLPLQAVPLAAQTVVLQKPIADLEAQVEDLAVQLGDALLVGGRADVIGHLELELLLVRLVGVVSHKSADRGPIIIIIIIVIIVVVVVVVVALRDPEAALGVVDLAPPLEEDAVLPAGDDHGDAHLLPALDGAVGLELQVPELARPRRDRRVRSGPDDVDALPGEVGEEAAQDVVLVQVLPLVEGGLPRVGGGLARVLGGLPVVEGGLPLEEDDLALVDGGLALGFLEPPGRDWG</sequence>
<comment type="caution">
    <text evidence="2">The sequence shown here is derived from an EMBL/GenBank/DDBJ whole genome shotgun (WGS) entry which is preliminary data.</text>
</comment>
<gene>
    <name evidence="2" type="ORF">PG999_000035</name>
</gene>
<keyword evidence="1" id="KW-0812">Transmembrane</keyword>
<dbReference type="AlphaFoldDB" id="A0AAW0RAB3"/>
<keyword evidence="1" id="KW-1133">Transmembrane helix</keyword>
<organism evidence="2 3">
    <name type="scientific">Apiospora kogelbergensis</name>
    <dbReference type="NCBI Taxonomy" id="1337665"/>
    <lineage>
        <taxon>Eukaryota</taxon>
        <taxon>Fungi</taxon>
        <taxon>Dikarya</taxon>
        <taxon>Ascomycota</taxon>
        <taxon>Pezizomycotina</taxon>
        <taxon>Sordariomycetes</taxon>
        <taxon>Xylariomycetidae</taxon>
        <taxon>Amphisphaeriales</taxon>
        <taxon>Apiosporaceae</taxon>
        <taxon>Apiospora</taxon>
    </lineage>
</organism>
<protein>
    <submittedName>
        <fullName evidence="2">Uncharacterized protein</fullName>
    </submittedName>
</protein>
<dbReference type="Proteomes" id="UP001392437">
    <property type="component" value="Unassembled WGS sequence"/>
</dbReference>
<name>A0AAW0RAB3_9PEZI</name>
<keyword evidence="1" id="KW-0472">Membrane</keyword>
<accession>A0AAW0RAB3</accession>
<dbReference type="EMBL" id="JAQQWP010000001">
    <property type="protein sequence ID" value="KAK8131862.1"/>
    <property type="molecule type" value="Genomic_DNA"/>
</dbReference>
<evidence type="ECO:0000313" key="2">
    <source>
        <dbReference type="EMBL" id="KAK8131862.1"/>
    </source>
</evidence>
<feature type="transmembrane region" description="Helical" evidence="1">
    <location>
        <begin position="333"/>
        <end position="352"/>
    </location>
</feature>
<reference evidence="2 3" key="1">
    <citation type="submission" date="2023-01" db="EMBL/GenBank/DDBJ databases">
        <title>Analysis of 21 Apiospora genomes using comparative genomics revels a genus with tremendous synthesis potential of carbohydrate active enzymes and secondary metabolites.</title>
        <authorList>
            <person name="Sorensen T."/>
        </authorList>
    </citation>
    <scope>NUCLEOTIDE SEQUENCE [LARGE SCALE GENOMIC DNA]</scope>
    <source>
        <strain evidence="2 3">CBS 117206</strain>
    </source>
</reference>
<proteinExistence type="predicted"/>
<keyword evidence="3" id="KW-1185">Reference proteome</keyword>
<evidence type="ECO:0000313" key="3">
    <source>
        <dbReference type="Proteomes" id="UP001392437"/>
    </source>
</evidence>
<evidence type="ECO:0000256" key="1">
    <source>
        <dbReference type="SAM" id="Phobius"/>
    </source>
</evidence>